<dbReference type="Proteomes" id="UP001461341">
    <property type="component" value="Chromosome"/>
</dbReference>
<comment type="pathway">
    <text evidence="12">Cell wall biogenesis; peptidoglycan biosynthesis.</text>
</comment>
<evidence type="ECO:0000256" key="7">
    <source>
        <dbReference type="ARBA" id="ARBA00022984"/>
    </source>
</evidence>
<dbReference type="InterPro" id="IPR000715">
    <property type="entry name" value="Glycosyl_transferase_4"/>
</dbReference>
<evidence type="ECO:0000256" key="4">
    <source>
        <dbReference type="ARBA" id="ARBA00022679"/>
    </source>
</evidence>
<feature type="transmembrane region" description="Helical" evidence="12">
    <location>
        <begin position="117"/>
        <end position="135"/>
    </location>
</feature>
<keyword evidence="12" id="KW-1003">Cell membrane</keyword>
<reference evidence="14 15" key="1">
    <citation type="submission" date="2023-03" db="EMBL/GenBank/DDBJ databases">
        <title>Novel Species.</title>
        <authorList>
            <person name="Ma S."/>
        </authorList>
    </citation>
    <scope>NUCLEOTIDE SEQUENCE [LARGE SCALE GENOMIC DNA]</scope>
    <source>
        <strain evidence="14 15">B11</strain>
    </source>
</reference>
<keyword evidence="3 12" id="KW-0132">Cell division</keyword>
<feature type="transmembrane region" description="Helical" evidence="12">
    <location>
        <begin position="179"/>
        <end position="197"/>
    </location>
</feature>
<evidence type="ECO:0000313" key="15">
    <source>
        <dbReference type="Proteomes" id="UP001461341"/>
    </source>
</evidence>
<feature type="transmembrane region" description="Helical" evidence="12">
    <location>
        <begin position="227"/>
        <end position="247"/>
    </location>
</feature>
<organism evidence="14 15">
    <name type="scientific">Thermatribacter velox</name>
    <dbReference type="NCBI Taxonomy" id="3039681"/>
    <lineage>
        <taxon>Bacteria</taxon>
        <taxon>Pseudomonadati</taxon>
        <taxon>Atribacterota</taxon>
        <taxon>Atribacteria</taxon>
        <taxon>Atribacterales</taxon>
        <taxon>Thermatribacteraceae</taxon>
        <taxon>Thermatribacter</taxon>
    </lineage>
</organism>
<evidence type="ECO:0000256" key="9">
    <source>
        <dbReference type="ARBA" id="ARBA00023136"/>
    </source>
</evidence>
<evidence type="ECO:0000256" key="1">
    <source>
        <dbReference type="ARBA" id="ARBA00004141"/>
    </source>
</evidence>
<keyword evidence="10 12" id="KW-0131">Cell cycle</keyword>
<dbReference type="InterPro" id="IPR003524">
    <property type="entry name" value="PNAcMuramoyl-5peptid_Trfase"/>
</dbReference>
<evidence type="ECO:0000256" key="3">
    <source>
        <dbReference type="ARBA" id="ARBA00022618"/>
    </source>
</evidence>
<gene>
    <name evidence="12 14" type="primary">mraY</name>
    <name evidence="14" type="ORF">QBE54_06070</name>
</gene>
<comment type="cofactor">
    <cofactor evidence="12">
        <name>Mg(2+)</name>
        <dbReference type="ChEBI" id="CHEBI:18420"/>
    </cofactor>
</comment>
<feature type="transmembrane region" description="Helical" evidence="12">
    <location>
        <begin position="80"/>
        <end position="97"/>
    </location>
</feature>
<dbReference type="EMBL" id="CP121689">
    <property type="protein sequence ID" value="WZL75167.1"/>
    <property type="molecule type" value="Genomic_DNA"/>
</dbReference>
<feature type="transmembrane region" description="Helical" evidence="12">
    <location>
        <begin position="302"/>
        <end position="321"/>
    </location>
</feature>
<dbReference type="PROSITE" id="PS01348">
    <property type="entry name" value="MRAY_2"/>
    <property type="match status" value="1"/>
</dbReference>
<keyword evidence="5 12" id="KW-0812">Transmembrane</keyword>
<evidence type="ECO:0000313" key="14">
    <source>
        <dbReference type="EMBL" id="WZL75167.1"/>
    </source>
</evidence>
<evidence type="ECO:0000256" key="6">
    <source>
        <dbReference type="ARBA" id="ARBA00022960"/>
    </source>
</evidence>
<evidence type="ECO:0000256" key="5">
    <source>
        <dbReference type="ARBA" id="ARBA00022692"/>
    </source>
</evidence>
<name>A0ABZ2Y988_9BACT</name>
<dbReference type="RefSeq" id="WP_369017313.1">
    <property type="nucleotide sequence ID" value="NZ_CP121689.1"/>
</dbReference>
<keyword evidence="15" id="KW-1185">Reference proteome</keyword>
<keyword evidence="6 12" id="KW-0133">Cell shape</keyword>
<protein>
    <recommendedName>
        <fullName evidence="12 13">Phospho-N-acetylmuramoyl-pentapeptide-transferase</fullName>
        <ecNumber evidence="12 13">2.7.8.13</ecNumber>
    </recommendedName>
    <alternativeName>
        <fullName evidence="12">UDP-MurNAc-pentapeptide phosphotransferase</fullName>
    </alternativeName>
</protein>
<feature type="transmembrane region" description="Helical" evidence="12">
    <location>
        <begin position="203"/>
        <end position="220"/>
    </location>
</feature>
<feature type="transmembrane region" description="Helical" evidence="12">
    <location>
        <begin position="253"/>
        <end position="275"/>
    </location>
</feature>
<keyword evidence="12" id="KW-0479">Metal-binding</keyword>
<keyword evidence="12" id="KW-0460">Magnesium</keyword>
<dbReference type="EC" id="2.7.8.13" evidence="12 13"/>
<evidence type="ECO:0000256" key="13">
    <source>
        <dbReference type="NCBIfam" id="TIGR00445"/>
    </source>
</evidence>
<keyword evidence="8 12" id="KW-1133">Transmembrane helix</keyword>
<keyword evidence="4 12" id="KW-0808">Transferase</keyword>
<dbReference type="GO" id="GO:0016740">
    <property type="term" value="F:transferase activity"/>
    <property type="evidence" value="ECO:0007669"/>
    <property type="project" value="UniProtKB-KW"/>
</dbReference>
<dbReference type="HAMAP" id="MF_00038">
    <property type="entry name" value="MraY"/>
    <property type="match status" value="1"/>
</dbReference>
<dbReference type="PANTHER" id="PTHR22926:SF5">
    <property type="entry name" value="PHOSPHO-N-ACETYLMURAMOYL-PENTAPEPTIDE-TRANSFERASE HOMOLOG"/>
    <property type="match status" value="1"/>
</dbReference>
<evidence type="ECO:0000256" key="8">
    <source>
        <dbReference type="ARBA" id="ARBA00022989"/>
    </source>
</evidence>
<comment type="subcellular location">
    <subcellularLocation>
        <location evidence="12">Cell membrane</location>
        <topology evidence="12">Multi-pass membrane protein</topology>
    </subcellularLocation>
    <subcellularLocation>
        <location evidence="1">Membrane</location>
        <topology evidence="1">Multi-pass membrane protein</topology>
    </subcellularLocation>
</comment>
<feature type="transmembrane region" description="Helical" evidence="12">
    <location>
        <begin position="6"/>
        <end position="27"/>
    </location>
</feature>
<comment type="similarity">
    <text evidence="2 12">Belongs to the glycosyltransferase 4 family. MraY subfamily.</text>
</comment>
<evidence type="ECO:0000256" key="10">
    <source>
        <dbReference type="ARBA" id="ARBA00023306"/>
    </source>
</evidence>
<dbReference type="CDD" id="cd06852">
    <property type="entry name" value="GT_MraY"/>
    <property type="match status" value="1"/>
</dbReference>
<evidence type="ECO:0000256" key="11">
    <source>
        <dbReference type="ARBA" id="ARBA00023316"/>
    </source>
</evidence>
<dbReference type="PANTHER" id="PTHR22926">
    <property type="entry name" value="PHOSPHO-N-ACETYLMURAMOYL-PENTAPEPTIDE-TRANSFERASE"/>
    <property type="match status" value="1"/>
</dbReference>
<keyword evidence="11 12" id="KW-0961">Cell wall biogenesis/degradation</keyword>
<feature type="transmembrane region" description="Helical" evidence="12">
    <location>
        <begin position="155"/>
        <end position="172"/>
    </location>
</feature>
<dbReference type="NCBIfam" id="TIGR00445">
    <property type="entry name" value="mraY"/>
    <property type="match status" value="1"/>
</dbReference>
<keyword evidence="7 12" id="KW-0573">Peptidoglycan synthesis</keyword>
<evidence type="ECO:0000256" key="12">
    <source>
        <dbReference type="HAMAP-Rule" id="MF_00038"/>
    </source>
</evidence>
<accession>A0ABZ2Y988</accession>
<dbReference type="Pfam" id="PF00953">
    <property type="entry name" value="Glycos_transf_4"/>
    <property type="match status" value="1"/>
</dbReference>
<sequence>MYPALKEVVLLFLVSFALSFAIFPFYIRWQNKRKVGQKIKKEGPELHLHKENTPSGGGVVIVLITTLVVLLFSGTAGHSFLIPVFLGTLGFFGIGLIDDFLKTFYNHPWGIKARNKLFFQLLFSTLIMVLGKSVFPAQVGIPFSEKQFTLAPWSFLLYGIFLLTATTNAFNITDGLDGLAGGCGMLTMLFWGSFFLLKDLPQYAGFCFAISGSLMAFLYFNVWPAKIFMGDSGSLFVGALIAVAALLSGQSLLLVFSGIIYIVDTLSVIIQVLYFKLFKKRVFLMSPVHHHFELKGLKESAITARFWIVQALGCLLAFYGMGR</sequence>
<dbReference type="PROSITE" id="PS01347">
    <property type="entry name" value="MRAY_1"/>
    <property type="match status" value="1"/>
</dbReference>
<dbReference type="InterPro" id="IPR018480">
    <property type="entry name" value="PNAcMuramoyl-5peptid_Trfase_CS"/>
</dbReference>
<comment type="function">
    <text evidence="12">Catalyzes the initial step of the lipid cycle reactions in the biosynthesis of the cell wall peptidoglycan: transfers peptidoglycan precursor phospho-MurNAc-pentapeptide from UDP-MurNAc-pentapeptide onto the lipid carrier undecaprenyl phosphate, yielding undecaprenyl-pyrophosphoryl-MurNAc-pentapeptide, known as lipid I.</text>
</comment>
<evidence type="ECO:0000256" key="2">
    <source>
        <dbReference type="ARBA" id="ARBA00005583"/>
    </source>
</evidence>
<comment type="catalytic activity">
    <reaction evidence="12">
        <text>UDP-N-acetyl-alpha-D-muramoyl-L-alanyl-gamma-D-glutamyl-meso-2,6-diaminopimeloyl-D-alanyl-D-alanine + di-trans,octa-cis-undecaprenyl phosphate = di-trans,octa-cis-undecaprenyl diphospho-N-acetyl-alpha-D-muramoyl-L-alanyl-D-glutamyl-meso-2,6-diaminopimeloyl-D-alanyl-D-alanine + UMP</text>
        <dbReference type="Rhea" id="RHEA:28386"/>
        <dbReference type="ChEBI" id="CHEBI:57865"/>
        <dbReference type="ChEBI" id="CHEBI:60392"/>
        <dbReference type="ChEBI" id="CHEBI:61386"/>
        <dbReference type="ChEBI" id="CHEBI:61387"/>
        <dbReference type="EC" id="2.7.8.13"/>
    </reaction>
</comment>
<keyword evidence="9 12" id="KW-0472">Membrane</keyword>
<proteinExistence type="inferred from homology"/>
<feature type="transmembrane region" description="Helical" evidence="12">
    <location>
        <begin position="56"/>
        <end position="74"/>
    </location>
</feature>